<evidence type="ECO:0000259" key="7">
    <source>
        <dbReference type="Pfam" id="PF02687"/>
    </source>
</evidence>
<accession>A0ABW4NKL5</accession>
<evidence type="ECO:0000256" key="1">
    <source>
        <dbReference type="ARBA" id="ARBA00004651"/>
    </source>
</evidence>
<keyword evidence="6" id="KW-0813">Transport</keyword>
<keyword evidence="2 6" id="KW-1003">Cell membrane</keyword>
<feature type="transmembrane region" description="Helical" evidence="6">
    <location>
        <begin position="109"/>
        <end position="134"/>
    </location>
</feature>
<dbReference type="EMBL" id="JBHUFF010000002">
    <property type="protein sequence ID" value="MFD1798331.1"/>
    <property type="molecule type" value="Genomic_DNA"/>
</dbReference>
<feature type="transmembrane region" description="Helical" evidence="6">
    <location>
        <begin position="21"/>
        <end position="42"/>
    </location>
</feature>
<dbReference type="InterPro" id="IPR003838">
    <property type="entry name" value="ABC3_permease_C"/>
</dbReference>
<comment type="subcellular location">
    <subcellularLocation>
        <location evidence="1 6">Cell membrane</location>
        <topology evidence="1 6">Multi-pass membrane protein</topology>
    </subcellularLocation>
</comment>
<feature type="transmembrane region" description="Helical" evidence="6">
    <location>
        <begin position="282"/>
        <end position="307"/>
    </location>
</feature>
<evidence type="ECO:0000256" key="2">
    <source>
        <dbReference type="ARBA" id="ARBA00022475"/>
    </source>
</evidence>
<dbReference type="InterPro" id="IPR027022">
    <property type="entry name" value="ABC_permease_BceB-typ"/>
</dbReference>
<reference evidence="9" key="1">
    <citation type="journal article" date="2019" name="Int. J. Syst. Evol. Microbiol.">
        <title>The Global Catalogue of Microorganisms (GCM) 10K type strain sequencing project: providing services to taxonomists for standard genome sequencing and annotation.</title>
        <authorList>
            <consortium name="The Broad Institute Genomics Platform"/>
            <consortium name="The Broad Institute Genome Sequencing Center for Infectious Disease"/>
            <person name="Wu L."/>
            <person name="Ma J."/>
        </authorList>
    </citation>
    <scope>NUCLEOTIDE SEQUENCE [LARGE SCALE GENOMIC DNA]</scope>
    <source>
        <strain evidence="9">KCTC 42143</strain>
    </source>
</reference>
<organism evidence="8 9">
    <name type="scientific">Carnobacterium antarcticum</name>
    <dbReference type="NCBI Taxonomy" id="2126436"/>
    <lineage>
        <taxon>Bacteria</taxon>
        <taxon>Bacillati</taxon>
        <taxon>Bacillota</taxon>
        <taxon>Bacilli</taxon>
        <taxon>Lactobacillales</taxon>
        <taxon>Carnobacteriaceae</taxon>
        <taxon>Carnobacterium</taxon>
    </lineage>
</organism>
<protein>
    <submittedName>
        <fullName evidence="8">FtsX-like permease family protein</fullName>
    </submittedName>
</protein>
<feature type="transmembrane region" description="Helical" evidence="6">
    <location>
        <begin position="543"/>
        <end position="564"/>
    </location>
</feature>
<feature type="transmembrane region" description="Helical" evidence="6">
    <location>
        <begin position="154"/>
        <end position="178"/>
    </location>
</feature>
<name>A0ABW4NKL5_9LACT</name>
<feature type="domain" description="ABC3 transporter permease C-terminal" evidence="7">
    <location>
        <begin position="61"/>
        <end position="181"/>
    </location>
</feature>
<sequence>MNTKFFAKLAVRNIRSNMQTYLPYVLSSTMTVAMFFLMVSLLTNEFVQGRSSTLPMLFGFGAVVVGMFSFIFILYTNSFLIKRRKKEIGLYGILGLGKKHVAKVLMLEMVLTSFFSITAGLITGQVFGKLFFMFLNYMLNLPEPMEYTGSLDKVLLTAALFIGIFLIGLLYNISQVTFSNPIKLLKGRKEGEKEPKGSIVLFILSVGLLAGGYWISLSIDNPIDALQYFFIAVLLVIVGTYLFFISGSIFILKALKKNKKFYYRPGPFISISGMLYRMKQNAVGLANICILATMVIVALSTTVAMFVGTEETLDNRFPFENAVTIYGGEQEESAGNSQLPEMEQIKTTIDEQTAAADLKIDQLESYRYQTLLGMLEKNKFVIPESTSLTDFTSIVSVIILPLEDYNQWTDETMELGENEALYYHSKDTLKGQTLSLGEQTYQLQKMAVVPGDIESQGELLEILVLVLPSISEIEKVTQNYMQQNPDTFIAGLSGTINWDTTGSPAEKAAYAADLKAVFNDTPSMSYESKEMNRDEWYGMNGGFLFLGVFLGLLFTIGTVLITYFKQVSEGYDDREKFQIMQKVGLDQKMIKDSTRLQIVWMFFLPIIIAVIHIAFAYPIIQKMLVVFGITNQKLLILSIIGVIAAFSLIYWLIYRITSKIYYNIVK</sequence>
<evidence type="ECO:0000256" key="6">
    <source>
        <dbReference type="PIRNR" id="PIRNR018968"/>
    </source>
</evidence>
<comment type="similarity">
    <text evidence="6">Belongs to the ABC-4 integral membrane protein family.</text>
</comment>
<feature type="transmembrane region" description="Helical" evidence="6">
    <location>
        <begin position="228"/>
        <end position="252"/>
    </location>
</feature>
<feature type="transmembrane region" description="Helical" evidence="6">
    <location>
        <begin position="54"/>
        <end position="76"/>
    </location>
</feature>
<evidence type="ECO:0000256" key="4">
    <source>
        <dbReference type="ARBA" id="ARBA00022989"/>
    </source>
</evidence>
<feature type="transmembrane region" description="Helical" evidence="6">
    <location>
        <begin position="199"/>
        <end position="216"/>
    </location>
</feature>
<keyword evidence="4 6" id="KW-1133">Transmembrane helix</keyword>
<keyword evidence="3 6" id="KW-0812">Transmembrane</keyword>
<evidence type="ECO:0000256" key="3">
    <source>
        <dbReference type="ARBA" id="ARBA00022692"/>
    </source>
</evidence>
<dbReference type="RefSeq" id="WP_082664179.1">
    <property type="nucleotide sequence ID" value="NZ_JBHSQC010000011.1"/>
</dbReference>
<feature type="transmembrane region" description="Helical" evidence="6">
    <location>
        <begin position="632"/>
        <end position="653"/>
    </location>
</feature>
<proteinExistence type="inferred from homology"/>
<dbReference type="InterPro" id="IPR052536">
    <property type="entry name" value="ABC-4_Integral_Memb_Prot"/>
</dbReference>
<comment type="caution">
    <text evidence="8">The sequence shown here is derived from an EMBL/GenBank/DDBJ whole genome shotgun (WGS) entry which is preliminary data.</text>
</comment>
<evidence type="ECO:0000313" key="8">
    <source>
        <dbReference type="EMBL" id="MFD1798331.1"/>
    </source>
</evidence>
<dbReference type="Pfam" id="PF02687">
    <property type="entry name" value="FtsX"/>
    <property type="match status" value="1"/>
</dbReference>
<evidence type="ECO:0000256" key="5">
    <source>
        <dbReference type="ARBA" id="ARBA00023136"/>
    </source>
</evidence>
<evidence type="ECO:0000313" key="9">
    <source>
        <dbReference type="Proteomes" id="UP001597285"/>
    </source>
</evidence>
<feature type="transmembrane region" description="Helical" evidence="6">
    <location>
        <begin position="598"/>
        <end position="620"/>
    </location>
</feature>
<dbReference type="PIRSF" id="PIRSF018968">
    <property type="entry name" value="ABC_permease_BceB"/>
    <property type="match status" value="1"/>
</dbReference>
<keyword evidence="9" id="KW-1185">Reference proteome</keyword>
<dbReference type="PANTHER" id="PTHR46795">
    <property type="entry name" value="ABC TRANSPORTER PERMEASE-RELATED-RELATED"/>
    <property type="match status" value="1"/>
</dbReference>
<dbReference type="Proteomes" id="UP001597285">
    <property type="component" value="Unassembled WGS sequence"/>
</dbReference>
<gene>
    <name evidence="8" type="ORF">ACFSBK_00435</name>
</gene>
<dbReference type="PANTHER" id="PTHR46795:SF3">
    <property type="entry name" value="ABC TRANSPORTER PERMEASE"/>
    <property type="match status" value="1"/>
</dbReference>
<keyword evidence="5 6" id="KW-0472">Membrane</keyword>